<evidence type="ECO:0000256" key="2">
    <source>
        <dbReference type="ARBA" id="ARBA00022617"/>
    </source>
</evidence>
<dbReference type="EMBL" id="JACEIK010005843">
    <property type="protein sequence ID" value="MCE0482286.1"/>
    <property type="molecule type" value="Genomic_DNA"/>
</dbReference>
<protein>
    <recommendedName>
        <fullName evidence="9">Cytochrome P450</fullName>
    </recommendedName>
</protein>
<comment type="caution">
    <text evidence="7">The sequence shown here is derived from an EMBL/GenBank/DDBJ whole genome shotgun (WGS) entry which is preliminary data.</text>
</comment>
<evidence type="ECO:0000256" key="5">
    <source>
        <dbReference type="ARBA" id="ARBA00023004"/>
    </source>
</evidence>
<keyword evidence="8" id="KW-1185">Reference proteome</keyword>
<dbReference type="Proteomes" id="UP000823775">
    <property type="component" value="Unassembled WGS sequence"/>
</dbReference>
<keyword evidence="3" id="KW-0479">Metal-binding</keyword>
<keyword evidence="6" id="KW-0503">Monooxygenase</keyword>
<evidence type="ECO:0000256" key="3">
    <source>
        <dbReference type="ARBA" id="ARBA00022723"/>
    </source>
</evidence>
<dbReference type="PANTHER" id="PTHR47953:SF16">
    <property type="entry name" value="CYTOCHROME P450 71D8"/>
    <property type="match status" value="1"/>
</dbReference>
<gene>
    <name evidence="7" type="ORF">HAX54_040949</name>
</gene>
<keyword evidence="2" id="KW-0349">Heme</keyword>
<evidence type="ECO:0000256" key="6">
    <source>
        <dbReference type="ARBA" id="ARBA00023033"/>
    </source>
</evidence>
<evidence type="ECO:0000256" key="4">
    <source>
        <dbReference type="ARBA" id="ARBA00023002"/>
    </source>
</evidence>
<accession>A0ABS8VS49</accession>
<sequence length="145" mass="16658">MTSSNKVNGGGRKFMVPQLKISIKSNGPSCRIAGRSSFGKLVPDQDKLIKLVKEVISLWGGFYLADLFPLRKWLHEISGINFKLLKAHTKADVILENMEKKGKMVERVMMSLEVKIWSMFYYGSWRVRNFECQSPIRISKQLFLS</sequence>
<evidence type="ECO:0000313" key="8">
    <source>
        <dbReference type="Proteomes" id="UP000823775"/>
    </source>
</evidence>
<evidence type="ECO:0000313" key="7">
    <source>
        <dbReference type="EMBL" id="MCE0482286.1"/>
    </source>
</evidence>
<organism evidence="7 8">
    <name type="scientific">Datura stramonium</name>
    <name type="common">Jimsonweed</name>
    <name type="synonym">Common thornapple</name>
    <dbReference type="NCBI Taxonomy" id="4076"/>
    <lineage>
        <taxon>Eukaryota</taxon>
        <taxon>Viridiplantae</taxon>
        <taxon>Streptophyta</taxon>
        <taxon>Embryophyta</taxon>
        <taxon>Tracheophyta</taxon>
        <taxon>Spermatophyta</taxon>
        <taxon>Magnoliopsida</taxon>
        <taxon>eudicotyledons</taxon>
        <taxon>Gunneridae</taxon>
        <taxon>Pentapetalae</taxon>
        <taxon>asterids</taxon>
        <taxon>lamiids</taxon>
        <taxon>Solanales</taxon>
        <taxon>Solanaceae</taxon>
        <taxon>Solanoideae</taxon>
        <taxon>Datureae</taxon>
        <taxon>Datura</taxon>
    </lineage>
</organism>
<comment type="similarity">
    <text evidence="1">Belongs to the cytochrome P450 family.</text>
</comment>
<evidence type="ECO:0000256" key="1">
    <source>
        <dbReference type="ARBA" id="ARBA00010617"/>
    </source>
</evidence>
<keyword evidence="5" id="KW-0408">Iron</keyword>
<name>A0ABS8VS49_DATST</name>
<evidence type="ECO:0008006" key="9">
    <source>
        <dbReference type="Google" id="ProtNLM"/>
    </source>
</evidence>
<keyword evidence="4" id="KW-0560">Oxidoreductase</keyword>
<proteinExistence type="inferred from homology"/>
<dbReference type="InterPro" id="IPR052306">
    <property type="entry name" value="CYP450_71D"/>
</dbReference>
<dbReference type="PANTHER" id="PTHR47953">
    <property type="entry name" value="OS08G0105600 PROTEIN"/>
    <property type="match status" value="1"/>
</dbReference>
<reference evidence="7 8" key="1">
    <citation type="journal article" date="2021" name="BMC Genomics">
        <title>Datura genome reveals duplications of psychoactive alkaloid biosynthetic genes and high mutation rate following tissue culture.</title>
        <authorList>
            <person name="Rajewski A."/>
            <person name="Carter-House D."/>
            <person name="Stajich J."/>
            <person name="Litt A."/>
        </authorList>
    </citation>
    <scope>NUCLEOTIDE SEQUENCE [LARGE SCALE GENOMIC DNA]</scope>
    <source>
        <strain evidence="7">AR-01</strain>
    </source>
</reference>